<keyword evidence="3" id="KW-1185">Reference proteome</keyword>
<reference evidence="2 3" key="1">
    <citation type="submission" date="2020-05" db="EMBL/GenBank/DDBJ databases">
        <title>MicrobeNet Type strains.</title>
        <authorList>
            <person name="Nicholson A.C."/>
        </authorList>
    </citation>
    <scope>NUCLEOTIDE SEQUENCE [LARGE SCALE GENOMIC DNA]</scope>
    <source>
        <strain evidence="2 3">JCM 14282</strain>
    </source>
</reference>
<protein>
    <submittedName>
        <fullName evidence="2">Spore coat protein</fullName>
    </submittedName>
</protein>
<sequence>MKVILRADAGVGIGAGHVMRCLTIAEELHARGHEVTLWGSLGGVPWLGERVTATGVRHLASEPFSLDVDVIAAEADVVVVDSYTIDPAEIGRLDALAPVLAVIDGDDRRIRASAYLDQNLHAEALPYPSHVSDRLYAGSRYALVRRELSELHRVSAWPLPDEPRVLCVLGGSDPLRSMPRVAAALCTLPEEVRLTLVTAPESLQDVRELVAGRGGVKVVPPTSHIAGLLAESDLVVSAAGTTAWDVCTIGMPAVFIAVVDNQRAGLRAILDAGVALGLDATHDVACIDTVGQLVAMLIDDEDLRNEQSARCRELFDGRGPERVADALELMSEKP</sequence>
<comment type="caution">
    <text evidence="2">The sequence shown here is derived from an EMBL/GenBank/DDBJ whole genome shotgun (WGS) entry which is preliminary data.</text>
</comment>
<keyword evidence="2" id="KW-0167">Capsid protein</keyword>
<dbReference type="Gene3D" id="3.40.50.11190">
    <property type="match status" value="1"/>
</dbReference>
<dbReference type="Proteomes" id="UP000543598">
    <property type="component" value="Unassembled WGS sequence"/>
</dbReference>
<evidence type="ECO:0000259" key="1">
    <source>
        <dbReference type="Pfam" id="PF04101"/>
    </source>
</evidence>
<dbReference type="Pfam" id="PF04101">
    <property type="entry name" value="Glyco_tran_28_C"/>
    <property type="match status" value="1"/>
</dbReference>
<dbReference type="SUPFAM" id="SSF53756">
    <property type="entry name" value="UDP-Glycosyltransferase/glycogen phosphorylase"/>
    <property type="match status" value="1"/>
</dbReference>
<organism evidence="2 3">
    <name type="scientific">Microbacterium ulmi</name>
    <dbReference type="NCBI Taxonomy" id="179095"/>
    <lineage>
        <taxon>Bacteria</taxon>
        <taxon>Bacillati</taxon>
        <taxon>Actinomycetota</taxon>
        <taxon>Actinomycetes</taxon>
        <taxon>Micrococcales</taxon>
        <taxon>Microbacteriaceae</taxon>
        <taxon>Microbacterium</taxon>
    </lineage>
</organism>
<dbReference type="InterPro" id="IPR007235">
    <property type="entry name" value="Glyco_trans_28_C"/>
</dbReference>
<accession>A0A7Y2M1K7</accession>
<dbReference type="EMBL" id="JABEMB010000005">
    <property type="protein sequence ID" value="NNH03423.1"/>
    <property type="molecule type" value="Genomic_DNA"/>
</dbReference>
<keyword evidence="2" id="KW-0946">Virion</keyword>
<dbReference type="Gene3D" id="3.40.50.2000">
    <property type="entry name" value="Glycogen Phosphorylase B"/>
    <property type="match status" value="1"/>
</dbReference>
<dbReference type="RefSeq" id="WP_167038940.1">
    <property type="nucleotide sequence ID" value="NZ_BAAANA010000001.1"/>
</dbReference>
<proteinExistence type="predicted"/>
<evidence type="ECO:0000313" key="2">
    <source>
        <dbReference type="EMBL" id="NNH03423.1"/>
    </source>
</evidence>
<evidence type="ECO:0000313" key="3">
    <source>
        <dbReference type="Proteomes" id="UP000543598"/>
    </source>
</evidence>
<dbReference type="PANTHER" id="PTHR21015:SF22">
    <property type="entry name" value="GLYCOSYLTRANSFERASE"/>
    <property type="match status" value="1"/>
</dbReference>
<gene>
    <name evidence="2" type="ORF">HLA99_06110</name>
</gene>
<dbReference type="PANTHER" id="PTHR21015">
    <property type="entry name" value="UDP-N-ACETYLGLUCOSAMINE--N-ACETYLMURAMYL-(PENTAPEPTIDE) PYROPHOSPHORYL-UNDECAPRENOL N-ACETYLGLUCOSAMINE TRANSFERASE 1"/>
    <property type="match status" value="1"/>
</dbReference>
<dbReference type="GO" id="GO:0016758">
    <property type="term" value="F:hexosyltransferase activity"/>
    <property type="evidence" value="ECO:0007669"/>
    <property type="project" value="InterPro"/>
</dbReference>
<feature type="domain" description="Glycosyl transferase family 28 C-terminal" evidence="1">
    <location>
        <begin position="165"/>
        <end position="262"/>
    </location>
</feature>
<name>A0A7Y2M1K7_9MICO</name>
<dbReference type="AlphaFoldDB" id="A0A7Y2M1K7"/>